<dbReference type="GO" id="GO:0008270">
    <property type="term" value="F:zinc ion binding"/>
    <property type="evidence" value="ECO:0007669"/>
    <property type="project" value="UniProtKB-KW"/>
</dbReference>
<dbReference type="GO" id="GO:0016567">
    <property type="term" value="P:protein ubiquitination"/>
    <property type="evidence" value="ECO:0007669"/>
    <property type="project" value="InterPro"/>
</dbReference>
<comment type="caution">
    <text evidence="10">The sequence shown here is derived from an EMBL/GenBank/DDBJ whole genome shotgun (WGS) entry which is preliminary data.</text>
</comment>
<dbReference type="PROSITE" id="PS51873">
    <property type="entry name" value="TRIAD"/>
    <property type="match status" value="1"/>
</dbReference>
<dbReference type="PANTHER" id="PTHR11685">
    <property type="entry name" value="RBR FAMILY RING FINGER AND IBR DOMAIN-CONTAINING"/>
    <property type="match status" value="1"/>
</dbReference>
<comment type="catalytic activity">
    <reaction evidence="1">
        <text>[E2 ubiquitin-conjugating enzyme]-S-ubiquitinyl-L-cysteine + [acceptor protein]-L-lysine = [E2 ubiquitin-conjugating enzyme]-L-cysteine + [acceptor protein]-N(6)-ubiquitinyl-L-lysine.</text>
        <dbReference type="EC" id="2.3.2.31"/>
    </reaction>
</comment>
<evidence type="ECO:0000256" key="7">
    <source>
        <dbReference type="ARBA" id="ARBA00022786"/>
    </source>
</evidence>
<dbReference type="SUPFAM" id="SSF57850">
    <property type="entry name" value="RING/U-box"/>
    <property type="match status" value="1"/>
</dbReference>
<evidence type="ECO:0000256" key="2">
    <source>
        <dbReference type="ARBA" id="ARBA00012251"/>
    </source>
</evidence>
<protein>
    <recommendedName>
        <fullName evidence="2">RBR-type E3 ubiquitin transferase</fullName>
        <ecNumber evidence="2">2.3.2.31</ecNumber>
    </recommendedName>
</protein>
<name>A0AA40CGU3_9PEZI</name>
<evidence type="ECO:0000256" key="4">
    <source>
        <dbReference type="ARBA" id="ARBA00022723"/>
    </source>
</evidence>
<keyword evidence="6" id="KW-0863">Zinc-finger</keyword>
<keyword evidence="3" id="KW-0808">Transferase</keyword>
<evidence type="ECO:0000256" key="8">
    <source>
        <dbReference type="ARBA" id="ARBA00022833"/>
    </source>
</evidence>
<evidence type="ECO:0000259" key="9">
    <source>
        <dbReference type="PROSITE" id="PS51873"/>
    </source>
</evidence>
<dbReference type="GO" id="GO:0061630">
    <property type="term" value="F:ubiquitin protein ligase activity"/>
    <property type="evidence" value="ECO:0007669"/>
    <property type="project" value="UniProtKB-EC"/>
</dbReference>
<dbReference type="InterPro" id="IPR031127">
    <property type="entry name" value="E3_UB_ligase_RBR"/>
</dbReference>
<evidence type="ECO:0000256" key="6">
    <source>
        <dbReference type="ARBA" id="ARBA00022771"/>
    </source>
</evidence>
<feature type="domain" description="RING-type" evidence="9">
    <location>
        <begin position="14"/>
        <end position="214"/>
    </location>
</feature>
<gene>
    <name evidence="10" type="ORF">B0T17DRAFT_485225</name>
</gene>
<proteinExistence type="predicted"/>
<dbReference type="AlphaFoldDB" id="A0AA40CGU3"/>
<dbReference type="InterPro" id="IPR002867">
    <property type="entry name" value="IBR_dom"/>
</dbReference>
<keyword evidence="7" id="KW-0833">Ubl conjugation pathway</keyword>
<keyword evidence="5" id="KW-0677">Repeat</keyword>
<evidence type="ECO:0000256" key="3">
    <source>
        <dbReference type="ARBA" id="ARBA00022679"/>
    </source>
</evidence>
<evidence type="ECO:0000313" key="10">
    <source>
        <dbReference type="EMBL" id="KAK0636739.1"/>
    </source>
</evidence>
<reference evidence="10" key="1">
    <citation type="submission" date="2023-06" db="EMBL/GenBank/DDBJ databases">
        <title>Genome-scale phylogeny and comparative genomics of the fungal order Sordariales.</title>
        <authorList>
            <consortium name="Lawrence Berkeley National Laboratory"/>
            <person name="Hensen N."/>
            <person name="Bonometti L."/>
            <person name="Westerberg I."/>
            <person name="Brannstrom I.O."/>
            <person name="Guillou S."/>
            <person name="Cros-Aarteil S."/>
            <person name="Calhoun S."/>
            <person name="Haridas S."/>
            <person name="Kuo A."/>
            <person name="Mondo S."/>
            <person name="Pangilinan J."/>
            <person name="Riley R."/>
            <person name="LaButti K."/>
            <person name="Andreopoulos B."/>
            <person name="Lipzen A."/>
            <person name="Chen C."/>
            <person name="Yanf M."/>
            <person name="Daum C."/>
            <person name="Ng V."/>
            <person name="Clum A."/>
            <person name="Steindorff A."/>
            <person name="Ohm R."/>
            <person name="Martin F."/>
            <person name="Silar P."/>
            <person name="Natvig D."/>
            <person name="Lalanne C."/>
            <person name="Gautier V."/>
            <person name="Ament-velasquez S.L."/>
            <person name="Kruys A."/>
            <person name="Hutchinson M.I."/>
            <person name="Powell A.J."/>
            <person name="Barry K."/>
            <person name="Miller A.N."/>
            <person name="Grigoriev I.V."/>
            <person name="Debuchy R."/>
            <person name="Gladieux P."/>
            <person name="Thoren M.H."/>
            <person name="Johannesson H."/>
        </authorList>
    </citation>
    <scope>NUCLEOTIDE SEQUENCE</scope>
    <source>
        <strain evidence="10">SMH3391-2</strain>
    </source>
</reference>
<dbReference type="Proteomes" id="UP001174934">
    <property type="component" value="Unassembled WGS sequence"/>
</dbReference>
<keyword evidence="4" id="KW-0479">Metal-binding</keyword>
<dbReference type="InterPro" id="IPR044066">
    <property type="entry name" value="TRIAD_supradom"/>
</dbReference>
<evidence type="ECO:0000313" key="11">
    <source>
        <dbReference type="Proteomes" id="UP001174934"/>
    </source>
</evidence>
<accession>A0AA40CGU3</accession>
<evidence type="ECO:0000256" key="5">
    <source>
        <dbReference type="ARBA" id="ARBA00022737"/>
    </source>
</evidence>
<organism evidence="10 11">
    <name type="scientific">Bombardia bombarda</name>
    <dbReference type="NCBI Taxonomy" id="252184"/>
    <lineage>
        <taxon>Eukaryota</taxon>
        <taxon>Fungi</taxon>
        <taxon>Dikarya</taxon>
        <taxon>Ascomycota</taxon>
        <taxon>Pezizomycotina</taxon>
        <taxon>Sordariomycetes</taxon>
        <taxon>Sordariomycetidae</taxon>
        <taxon>Sordariales</taxon>
        <taxon>Lasiosphaeriaceae</taxon>
        <taxon>Bombardia</taxon>
    </lineage>
</organism>
<dbReference type="EMBL" id="JAULSR010000001">
    <property type="protein sequence ID" value="KAK0636739.1"/>
    <property type="molecule type" value="Genomic_DNA"/>
</dbReference>
<keyword evidence="8" id="KW-0862">Zinc</keyword>
<dbReference type="SMART" id="SM00647">
    <property type="entry name" value="IBR"/>
    <property type="match status" value="1"/>
</dbReference>
<evidence type="ECO:0000256" key="1">
    <source>
        <dbReference type="ARBA" id="ARBA00001798"/>
    </source>
</evidence>
<keyword evidence="11" id="KW-1185">Reference proteome</keyword>
<dbReference type="CDD" id="cd20335">
    <property type="entry name" value="BRcat_RBR"/>
    <property type="match status" value="1"/>
</dbReference>
<dbReference type="Pfam" id="PF01485">
    <property type="entry name" value="IBR"/>
    <property type="match status" value="1"/>
</dbReference>
<sequence>MELKLGADTSFPPVTTECSNCDETKDFTDFPKSALTATCKHPPTTCLQCIAKSINTAIRAAGPGTKIQCHQCAGLLEYDAVLLYADVAVGKWYEVATFCAALEADQSFVWCASGCGSGQTHDSGVDNPIVKRGYCGHRTCFQHKFTWHEGVTCDEWDAQHNEPAKDTGASVEAAIEISKSVRSALQDIASEVAIQKTTKKCPTCRQNIEKSGGW</sequence>
<dbReference type="EC" id="2.3.2.31" evidence="2"/>